<sequence>MNGYVKVCSEGEPSCRSTNRWLVKVPTKDGVLEPFRKCVDRPRLPSAGLHCVPSDLGKRPLLDCEATWGVGGGARRAGRRGGRGGSVAQRITIKRHYVRPQRPRRGHAPGLRPAASVSGNERRMIQPSTQGCAGDARFFLESGTCRGCSPYAIRVRRRPAHPARPPAGA</sequence>
<proteinExistence type="predicted"/>
<feature type="region of interest" description="Disordered" evidence="1">
    <location>
        <begin position="101"/>
        <end position="128"/>
    </location>
</feature>
<evidence type="ECO:0000313" key="2">
    <source>
        <dbReference type="EMBL" id="CAH2068838.1"/>
    </source>
</evidence>
<dbReference type="Proteomes" id="UP000837857">
    <property type="component" value="Chromosome 5"/>
</dbReference>
<dbReference type="EMBL" id="OW152817">
    <property type="protein sequence ID" value="CAH2068838.1"/>
    <property type="molecule type" value="Genomic_DNA"/>
</dbReference>
<name>A0ABN8J0H6_9NEOP</name>
<protein>
    <submittedName>
        <fullName evidence="2">Uncharacterized protein</fullName>
    </submittedName>
</protein>
<feature type="non-terminal residue" evidence="2">
    <location>
        <position position="1"/>
    </location>
</feature>
<keyword evidence="3" id="KW-1185">Reference proteome</keyword>
<reference evidence="2" key="1">
    <citation type="submission" date="2022-03" db="EMBL/GenBank/DDBJ databases">
        <authorList>
            <person name="Martin H S."/>
        </authorList>
    </citation>
    <scope>NUCLEOTIDE SEQUENCE</scope>
</reference>
<evidence type="ECO:0000256" key="1">
    <source>
        <dbReference type="SAM" id="MobiDB-lite"/>
    </source>
</evidence>
<gene>
    <name evidence="2" type="ORF">IPOD504_LOCUS14571</name>
</gene>
<organism evidence="2 3">
    <name type="scientific">Iphiclides podalirius</name>
    <name type="common">scarce swallowtail</name>
    <dbReference type="NCBI Taxonomy" id="110791"/>
    <lineage>
        <taxon>Eukaryota</taxon>
        <taxon>Metazoa</taxon>
        <taxon>Ecdysozoa</taxon>
        <taxon>Arthropoda</taxon>
        <taxon>Hexapoda</taxon>
        <taxon>Insecta</taxon>
        <taxon>Pterygota</taxon>
        <taxon>Neoptera</taxon>
        <taxon>Endopterygota</taxon>
        <taxon>Lepidoptera</taxon>
        <taxon>Glossata</taxon>
        <taxon>Ditrysia</taxon>
        <taxon>Papilionoidea</taxon>
        <taxon>Papilionidae</taxon>
        <taxon>Papilioninae</taxon>
        <taxon>Iphiclides</taxon>
    </lineage>
</organism>
<evidence type="ECO:0000313" key="3">
    <source>
        <dbReference type="Proteomes" id="UP000837857"/>
    </source>
</evidence>
<accession>A0ABN8J0H6</accession>